<accession>Q1IP32</accession>
<dbReference type="InterPro" id="IPR015424">
    <property type="entry name" value="PyrdxlP-dep_Trfase"/>
</dbReference>
<dbReference type="AlphaFoldDB" id="Q1IP32"/>
<dbReference type="STRING" id="204669.Acid345_2367"/>
<protein>
    <submittedName>
        <fullName evidence="7">L-threonine aldolase</fullName>
        <ecNumber evidence="7">4.1.2.5</ecNumber>
    </submittedName>
</protein>
<dbReference type="FunFam" id="3.40.640.10:FF:000030">
    <property type="entry name" value="Low-specificity L-threonine aldolase"/>
    <property type="match status" value="1"/>
</dbReference>
<organism evidence="7 8">
    <name type="scientific">Koribacter versatilis (strain Ellin345)</name>
    <dbReference type="NCBI Taxonomy" id="204669"/>
    <lineage>
        <taxon>Bacteria</taxon>
        <taxon>Pseudomonadati</taxon>
        <taxon>Acidobacteriota</taxon>
        <taxon>Terriglobia</taxon>
        <taxon>Terriglobales</taxon>
        <taxon>Candidatus Korobacteraceae</taxon>
        <taxon>Candidatus Korobacter</taxon>
    </lineage>
</organism>
<dbReference type="PIRSF" id="PIRSF017617">
    <property type="entry name" value="Thr_aldolase"/>
    <property type="match status" value="1"/>
</dbReference>
<feature type="domain" description="Aromatic amino acid beta-eliminating lyase/threonine aldolase" evidence="6">
    <location>
        <begin position="21"/>
        <end position="304"/>
    </location>
</feature>
<dbReference type="HOGENOM" id="CLU_029381_0_4_0"/>
<comment type="similarity">
    <text evidence="2">Belongs to the threonine aldolase family.</text>
</comment>
<evidence type="ECO:0000313" key="7">
    <source>
        <dbReference type="EMBL" id="ABF41368.1"/>
    </source>
</evidence>
<feature type="modified residue" description="N6-(pyridoxal phosphate)lysine" evidence="5">
    <location>
        <position position="217"/>
    </location>
</feature>
<dbReference type="InterPro" id="IPR015422">
    <property type="entry name" value="PyrdxlP-dep_Trfase_small"/>
</dbReference>
<evidence type="ECO:0000256" key="5">
    <source>
        <dbReference type="PIRSR" id="PIRSR017617-1"/>
    </source>
</evidence>
<dbReference type="PANTHER" id="PTHR48097">
    <property type="entry name" value="L-THREONINE ALDOLASE-RELATED"/>
    <property type="match status" value="1"/>
</dbReference>
<dbReference type="InterPro" id="IPR015421">
    <property type="entry name" value="PyrdxlP-dep_Trfase_major"/>
</dbReference>
<dbReference type="EC" id="4.1.2.5" evidence="7"/>
<dbReference type="eggNOG" id="COG2008">
    <property type="taxonomic scope" value="Bacteria"/>
</dbReference>
<evidence type="ECO:0000256" key="2">
    <source>
        <dbReference type="ARBA" id="ARBA00006966"/>
    </source>
</evidence>
<dbReference type="GO" id="GO:0008732">
    <property type="term" value="F:L-allo-threonine aldolase activity"/>
    <property type="evidence" value="ECO:0007669"/>
    <property type="project" value="TreeGrafter"/>
</dbReference>
<dbReference type="KEGG" id="aba:Acid345_2367"/>
<evidence type="ECO:0000256" key="1">
    <source>
        <dbReference type="ARBA" id="ARBA00001933"/>
    </source>
</evidence>
<dbReference type="CDD" id="cd06502">
    <property type="entry name" value="TA_like"/>
    <property type="match status" value="1"/>
</dbReference>
<dbReference type="InterPro" id="IPR023603">
    <property type="entry name" value="Low_specificity_L-TA-like"/>
</dbReference>
<dbReference type="GO" id="GO:0006545">
    <property type="term" value="P:glycine biosynthetic process"/>
    <property type="evidence" value="ECO:0007669"/>
    <property type="project" value="TreeGrafter"/>
</dbReference>
<dbReference type="SUPFAM" id="SSF53383">
    <property type="entry name" value="PLP-dependent transferases"/>
    <property type="match status" value="1"/>
</dbReference>
<dbReference type="InterPro" id="IPR001597">
    <property type="entry name" value="ArAA_b-elim_lyase/Thr_aldolase"/>
</dbReference>
<evidence type="ECO:0000313" key="8">
    <source>
        <dbReference type="Proteomes" id="UP000002432"/>
    </source>
</evidence>
<keyword evidence="3" id="KW-0663">Pyridoxal phosphate</keyword>
<dbReference type="OrthoDB" id="9774495at2"/>
<gene>
    <name evidence="7" type="ordered locus">Acid345_2367</name>
</gene>
<sequence>MSSTDTKTHSPEAVKRASVVDLRSDTVTKPSPEMRRAMMEAEVGDDVYGEDPTINRLEHRAAEIFGREAAILVPTGTMGNQIAIKIHTRPGQEIICEERAHIKDYEMAMLAQFSGCLPRTVAGEKGIPTWKQIQRKIQPPTYYIAQTGLIALENTHNMAGGTVIPIETINDICDGAHSVKLPVHMDGARVFNASAALGKPVSEITKNVDSVMFCLSKGLGAPVGSLLVGSKEFIRMARIYRKSLGGGMRQAGILAAAGLIALEQGPKRLHDDHGNAKHVAERLADIRGINIDAATVQTNIVIFDVSGTGMDTADFARKLAEKNVLASGISPELMRIVTHLDVDRAACDHAVNMIEEICA</sequence>
<reference evidence="7 8" key="1">
    <citation type="journal article" date="2009" name="Appl. Environ. Microbiol.">
        <title>Three genomes from the phylum Acidobacteria provide insight into the lifestyles of these microorganisms in soils.</title>
        <authorList>
            <person name="Ward N.L."/>
            <person name="Challacombe J.F."/>
            <person name="Janssen P.H."/>
            <person name="Henrissat B."/>
            <person name="Coutinho P.M."/>
            <person name="Wu M."/>
            <person name="Xie G."/>
            <person name="Haft D.H."/>
            <person name="Sait M."/>
            <person name="Badger J."/>
            <person name="Barabote R.D."/>
            <person name="Bradley B."/>
            <person name="Brettin T.S."/>
            <person name="Brinkac L.M."/>
            <person name="Bruce D."/>
            <person name="Creasy T."/>
            <person name="Daugherty S.C."/>
            <person name="Davidsen T.M."/>
            <person name="DeBoy R.T."/>
            <person name="Detter J.C."/>
            <person name="Dodson R.J."/>
            <person name="Durkin A.S."/>
            <person name="Ganapathy A."/>
            <person name="Gwinn-Giglio M."/>
            <person name="Han C.S."/>
            <person name="Khouri H."/>
            <person name="Kiss H."/>
            <person name="Kothari S.P."/>
            <person name="Madupu R."/>
            <person name="Nelson K.E."/>
            <person name="Nelson W.C."/>
            <person name="Paulsen I."/>
            <person name="Penn K."/>
            <person name="Ren Q."/>
            <person name="Rosovitz M.J."/>
            <person name="Selengut J.D."/>
            <person name="Shrivastava S."/>
            <person name="Sullivan S.A."/>
            <person name="Tapia R."/>
            <person name="Thompson L.S."/>
            <person name="Watkins K.L."/>
            <person name="Yang Q."/>
            <person name="Yu C."/>
            <person name="Zafar N."/>
            <person name="Zhou L."/>
            <person name="Kuske C.R."/>
        </authorList>
    </citation>
    <scope>NUCLEOTIDE SEQUENCE [LARGE SCALE GENOMIC DNA]</scope>
    <source>
        <strain evidence="7 8">Ellin345</strain>
    </source>
</reference>
<dbReference type="Pfam" id="PF01212">
    <property type="entry name" value="Beta_elim_lyase"/>
    <property type="match status" value="1"/>
</dbReference>
<dbReference type="Gene3D" id="3.40.640.10">
    <property type="entry name" value="Type I PLP-dependent aspartate aminotransferase-like (Major domain)"/>
    <property type="match status" value="1"/>
</dbReference>
<dbReference type="PANTHER" id="PTHR48097:SF9">
    <property type="entry name" value="L-THREONINE ALDOLASE"/>
    <property type="match status" value="1"/>
</dbReference>
<dbReference type="RefSeq" id="WP_011523169.1">
    <property type="nucleotide sequence ID" value="NC_008009.1"/>
</dbReference>
<evidence type="ECO:0000256" key="4">
    <source>
        <dbReference type="ARBA" id="ARBA00023239"/>
    </source>
</evidence>
<dbReference type="GO" id="GO:0005829">
    <property type="term" value="C:cytosol"/>
    <property type="evidence" value="ECO:0007669"/>
    <property type="project" value="TreeGrafter"/>
</dbReference>
<keyword evidence="4 7" id="KW-0456">Lyase</keyword>
<name>Q1IP32_KORVE</name>
<evidence type="ECO:0000256" key="3">
    <source>
        <dbReference type="ARBA" id="ARBA00022898"/>
    </source>
</evidence>
<dbReference type="EnsemblBacteria" id="ABF41368">
    <property type="protein sequence ID" value="ABF41368"/>
    <property type="gene ID" value="Acid345_2367"/>
</dbReference>
<evidence type="ECO:0000259" key="6">
    <source>
        <dbReference type="Pfam" id="PF01212"/>
    </source>
</evidence>
<comment type="cofactor">
    <cofactor evidence="1">
        <name>pyridoxal 5'-phosphate</name>
        <dbReference type="ChEBI" id="CHEBI:597326"/>
    </cofactor>
</comment>
<dbReference type="FunFam" id="3.90.1150.10:FF:000041">
    <property type="entry name" value="Low-specificity L-threonine aldolase"/>
    <property type="match status" value="1"/>
</dbReference>
<dbReference type="NCBIfam" id="NF041359">
    <property type="entry name" value="GntG_guanitoxin"/>
    <property type="match status" value="1"/>
</dbReference>
<dbReference type="GO" id="GO:0006567">
    <property type="term" value="P:L-threonine catabolic process"/>
    <property type="evidence" value="ECO:0007669"/>
    <property type="project" value="TreeGrafter"/>
</dbReference>
<keyword evidence="8" id="KW-1185">Reference proteome</keyword>
<dbReference type="Proteomes" id="UP000002432">
    <property type="component" value="Chromosome"/>
</dbReference>
<proteinExistence type="inferred from homology"/>
<dbReference type="EMBL" id="CP000360">
    <property type="protein sequence ID" value="ABF41368.1"/>
    <property type="molecule type" value="Genomic_DNA"/>
</dbReference>
<dbReference type="Gene3D" id="3.90.1150.10">
    <property type="entry name" value="Aspartate Aminotransferase, domain 1"/>
    <property type="match status" value="1"/>
</dbReference>